<proteinExistence type="predicted"/>
<reference evidence="1 2" key="1">
    <citation type="journal article" date="2015" name="Microbiome">
        <title>Genomic resolution of linkages in carbon, nitrogen, and sulfur cycling among widespread estuary sediment bacteria.</title>
        <authorList>
            <person name="Baker B.J."/>
            <person name="Lazar C.S."/>
            <person name="Teske A.P."/>
            <person name="Dick G.J."/>
        </authorList>
    </citation>
    <scope>NUCLEOTIDE SEQUENCE [LARGE SCALE GENOMIC DNA]</scope>
    <source>
        <strain evidence="1">DG_24</strain>
    </source>
</reference>
<dbReference type="Proteomes" id="UP000052008">
    <property type="component" value="Unassembled WGS sequence"/>
</dbReference>
<gene>
    <name evidence="1" type="ORF">AMJ39_09480</name>
</gene>
<evidence type="ECO:0000313" key="1">
    <source>
        <dbReference type="EMBL" id="KPJ51683.1"/>
    </source>
</evidence>
<comment type="caution">
    <text evidence="1">The sequence shown here is derived from an EMBL/GenBank/DDBJ whole genome shotgun (WGS) entry which is preliminary data.</text>
</comment>
<dbReference type="AlphaFoldDB" id="A0A0S7WNR6"/>
<dbReference type="Pfam" id="PF25209">
    <property type="entry name" value="Phage_capsid_4"/>
    <property type="match status" value="1"/>
</dbReference>
<organism evidence="1 2">
    <name type="scientific">candidate division TA06 bacterium DG_24</name>
    <dbReference type="NCBI Taxonomy" id="1703770"/>
    <lineage>
        <taxon>Bacteria</taxon>
        <taxon>Bacteria division TA06</taxon>
    </lineage>
</organism>
<dbReference type="EMBL" id="LIZS01000104">
    <property type="protein sequence ID" value="KPJ51683.1"/>
    <property type="molecule type" value="Genomic_DNA"/>
</dbReference>
<dbReference type="STRING" id="1703770.AMJ39_09480"/>
<accession>A0A0S7WNR6</accession>
<name>A0A0S7WNR6_UNCT6</name>
<sequence length="328" mass="36243">MIVRPQSLLGMYLELKEAAGSADDYPNLLGNYQHKLLVDAFKGVPSNWPLICWRTEVSDFKGHDRNMLGEAQDLIQKTFPGGHTEDQMLREDKWTISAVEWGRDFSIGRQVIINDDLNAFRTMPQKLGRAAARTVAKYAIQTILEGNPNAYDAKTLFDPTHVGIDNHESGWALTLDATGMGYLEDAYERIMAATDEEGNTIGLVPKYLLVPIGLQGVANAFLKNDTVGTGTGQTNNRMQGKLTPLVEHFLTSAAAWYVVCDPADIPCIEIAFLDGKDIPDLLVKKPEYQNLAGGDDPFGYEFGDLNYRVRYDFGGSVGFYQGMFKGGA</sequence>
<protein>
    <submittedName>
        <fullName evidence="1">Uncharacterized protein</fullName>
    </submittedName>
</protein>
<evidence type="ECO:0000313" key="2">
    <source>
        <dbReference type="Proteomes" id="UP000052008"/>
    </source>
</evidence>